<gene>
    <name evidence="3" type="ORF">TM49_12945</name>
</gene>
<dbReference type="GO" id="GO:0005829">
    <property type="term" value="C:cytosol"/>
    <property type="evidence" value="ECO:0007669"/>
    <property type="project" value="TreeGrafter"/>
</dbReference>
<sequence length="198" mass="21271">MLEKLKDAHERGPFDGQFLIAMPQLAESDFERTVIYICAHSNEGAMGFIINRAQTVSLPDVLKQLNLVTDETASADDLDDFPVLSGGPVEPGRGFVLHSDDYLSDSSIPVSDDLLLTGTLDVLRSVAKGRGPARAALILGYAGWAPGQLEAEVANNDWLTSPAVEDLVFDCAFDSKYDRALLAMGVRASSLSTNFGHA</sequence>
<evidence type="ECO:0000256" key="2">
    <source>
        <dbReference type="HAMAP-Rule" id="MF_00758"/>
    </source>
</evidence>
<dbReference type="HAMAP" id="MF_00758">
    <property type="entry name" value="UPF0301"/>
    <property type="match status" value="1"/>
</dbReference>
<reference evidence="3 4" key="1">
    <citation type="journal article" date="2015" name="Genome Announc.">
        <title>Complete genome sequence of Martelella endophytica YC6887, which has antifungal activity associated with a halophyte.</title>
        <authorList>
            <person name="Khan A."/>
            <person name="Khan H."/>
            <person name="Chung E.J."/>
            <person name="Hossain M.T."/>
            <person name="Chung Y.R."/>
        </authorList>
    </citation>
    <scope>NUCLEOTIDE SEQUENCE [LARGE SCALE GENOMIC DNA]</scope>
    <source>
        <strain evidence="3">YC6887</strain>
    </source>
</reference>
<dbReference type="SUPFAM" id="SSF143456">
    <property type="entry name" value="VC0467-like"/>
    <property type="match status" value="1"/>
</dbReference>
<evidence type="ECO:0000256" key="1">
    <source>
        <dbReference type="ARBA" id="ARBA00009600"/>
    </source>
</evidence>
<accession>A0A0D5LSP7</accession>
<dbReference type="InterPro" id="IPR003774">
    <property type="entry name" value="AlgH-like"/>
</dbReference>
<proteinExistence type="inferred from homology"/>
<keyword evidence="4" id="KW-1185">Reference proteome</keyword>
<dbReference type="PATRIC" id="fig|1486262.3.peg.2676"/>
<dbReference type="Pfam" id="PF02622">
    <property type="entry name" value="DUF179"/>
    <property type="match status" value="1"/>
</dbReference>
<organism evidence="3 4">
    <name type="scientific">Martelella endophytica</name>
    <dbReference type="NCBI Taxonomy" id="1486262"/>
    <lineage>
        <taxon>Bacteria</taxon>
        <taxon>Pseudomonadati</taxon>
        <taxon>Pseudomonadota</taxon>
        <taxon>Alphaproteobacteria</taxon>
        <taxon>Hyphomicrobiales</taxon>
        <taxon>Aurantimonadaceae</taxon>
        <taxon>Martelella</taxon>
    </lineage>
</organism>
<evidence type="ECO:0000313" key="4">
    <source>
        <dbReference type="Proteomes" id="UP000032611"/>
    </source>
</evidence>
<dbReference type="NCBIfam" id="NF001268">
    <property type="entry name" value="PRK00228.1-4"/>
    <property type="match status" value="1"/>
</dbReference>
<dbReference type="Proteomes" id="UP000032611">
    <property type="component" value="Chromosome"/>
</dbReference>
<dbReference type="HOGENOM" id="CLU_057596_1_0_5"/>
<dbReference type="PANTHER" id="PTHR30327">
    <property type="entry name" value="UNCHARACTERIZED PROTEIN YQGE"/>
    <property type="match status" value="1"/>
</dbReference>
<name>A0A0D5LSP7_MAREN</name>
<dbReference type="PANTHER" id="PTHR30327:SF1">
    <property type="entry name" value="UPF0301 PROTEIN YQGE"/>
    <property type="match status" value="1"/>
</dbReference>
<evidence type="ECO:0000313" key="3">
    <source>
        <dbReference type="EMBL" id="AJY46373.1"/>
    </source>
</evidence>
<comment type="similarity">
    <text evidence="1 2">Belongs to the UPF0301 (AlgH) family.</text>
</comment>
<dbReference type="EMBL" id="CP010803">
    <property type="protein sequence ID" value="AJY46373.1"/>
    <property type="molecule type" value="Genomic_DNA"/>
</dbReference>
<dbReference type="AlphaFoldDB" id="A0A0D5LSP7"/>
<dbReference type="STRING" id="1486262.TM49_12945"/>
<dbReference type="Gene3D" id="3.40.1740.10">
    <property type="entry name" value="VC0467-like"/>
    <property type="match status" value="1"/>
</dbReference>
<dbReference type="KEGG" id="mey:TM49_12945"/>
<protein>
    <recommendedName>
        <fullName evidence="2">UPF0301 protein TM49_12945</fullName>
    </recommendedName>
</protein>